<accession>A0A7U3ZHG7</accession>
<feature type="signal peptide" evidence="2">
    <location>
        <begin position="1"/>
        <end position="23"/>
    </location>
</feature>
<dbReference type="SUPFAM" id="SSF53474">
    <property type="entry name" value="alpha/beta-Hydrolases"/>
    <property type="match status" value="1"/>
</dbReference>
<feature type="chain" id="PRO_5031328441" evidence="2">
    <location>
        <begin position="24"/>
        <end position="290"/>
    </location>
</feature>
<dbReference type="InterPro" id="IPR029058">
    <property type="entry name" value="AB_hydrolase_fold"/>
</dbReference>
<evidence type="ECO:0000256" key="2">
    <source>
        <dbReference type="SAM" id="SignalP"/>
    </source>
</evidence>
<keyword evidence="5" id="KW-1185">Reference proteome</keyword>
<dbReference type="GO" id="GO:0016787">
    <property type="term" value="F:hydrolase activity"/>
    <property type="evidence" value="ECO:0007669"/>
    <property type="project" value="UniProtKB-KW"/>
</dbReference>
<dbReference type="EMBL" id="CP002859">
    <property type="protein sequence ID" value="AEI47307.1"/>
    <property type="molecule type" value="Genomic_DNA"/>
</dbReference>
<dbReference type="Gene3D" id="3.40.50.1820">
    <property type="entry name" value="alpha/beta hydrolase"/>
    <property type="match status" value="1"/>
</dbReference>
<dbReference type="Pfam" id="PF20434">
    <property type="entry name" value="BD-FAE"/>
    <property type="match status" value="1"/>
</dbReference>
<dbReference type="PANTHER" id="PTHR48081:SF13">
    <property type="entry name" value="ALPHA_BETA HYDROLASE"/>
    <property type="match status" value="1"/>
</dbReference>
<dbReference type="KEGG" id="rsi:Runsl_0870"/>
<gene>
    <name evidence="4" type="ordered locus">Runsl_0870</name>
</gene>
<proteinExistence type="predicted"/>
<protein>
    <submittedName>
        <fullName evidence="4">Lipase/esterase</fullName>
    </submittedName>
</protein>
<evidence type="ECO:0000313" key="5">
    <source>
        <dbReference type="Proteomes" id="UP000000493"/>
    </source>
</evidence>
<keyword evidence="2" id="KW-0732">Signal</keyword>
<sequence>MNISLLRFSVWIALSFALVSARAQQDTITFKNIVYAEADGKKLTLDIYRLKEPKKPYLIVWLHGGAWHSGSKEKPPLGMLAHGYALASVDFRASTEKAFPGPVHDIKAAIRFLRARAADYGYRSDKIIIWGASSGGHLAALVATTNNHPALEGTLGNYLTASSSVQACIDFFGPTNLLTILSQSTPHGLNVRLPALAILLGKPVEQVPELAKLASPVYQADAGDPPLLIVHGEQDNQVPINQSIELMSVYKSKNLPVQIEFIPNAGHSGPAYGTKEVMDTMAKFLKGVGF</sequence>
<reference evidence="5" key="1">
    <citation type="submission" date="2011-06" db="EMBL/GenBank/DDBJ databases">
        <title>The complete genome of chromosome of Runella slithyformis DSM 19594.</title>
        <authorList>
            <consortium name="US DOE Joint Genome Institute (JGI-PGF)"/>
            <person name="Lucas S."/>
            <person name="Han J."/>
            <person name="Lapidus A."/>
            <person name="Bruce D."/>
            <person name="Goodwin L."/>
            <person name="Pitluck S."/>
            <person name="Peters L."/>
            <person name="Kyrpides N."/>
            <person name="Mavromatis K."/>
            <person name="Ivanova N."/>
            <person name="Ovchinnikova G."/>
            <person name="Zhang X."/>
            <person name="Misra M."/>
            <person name="Detter J.C."/>
            <person name="Tapia R."/>
            <person name="Han C."/>
            <person name="Land M."/>
            <person name="Hauser L."/>
            <person name="Markowitz V."/>
            <person name="Cheng J.-F."/>
            <person name="Hugenholtz P."/>
            <person name="Woyke T."/>
            <person name="Wu D."/>
            <person name="Tindall B."/>
            <person name="Faehrich R."/>
            <person name="Brambilla E."/>
            <person name="Klenk H.-P."/>
            <person name="Eisen J.A."/>
        </authorList>
    </citation>
    <scope>NUCLEOTIDE SEQUENCE [LARGE SCALE GENOMIC DNA]</scope>
    <source>
        <strain evidence="5">ATCC 29530 / DSM 19594 / LMG 11500 / NCIMB 11436 / LSU 4</strain>
    </source>
</reference>
<organism evidence="4 5">
    <name type="scientific">Runella slithyformis (strain ATCC 29530 / DSM 19594 / LMG 11500 / NCIMB 11436 / LSU 4)</name>
    <dbReference type="NCBI Taxonomy" id="761193"/>
    <lineage>
        <taxon>Bacteria</taxon>
        <taxon>Pseudomonadati</taxon>
        <taxon>Bacteroidota</taxon>
        <taxon>Cytophagia</taxon>
        <taxon>Cytophagales</taxon>
        <taxon>Spirosomataceae</taxon>
        <taxon>Runella</taxon>
    </lineage>
</organism>
<dbReference type="AlphaFoldDB" id="A0A7U3ZHG7"/>
<evidence type="ECO:0000256" key="1">
    <source>
        <dbReference type="ARBA" id="ARBA00022801"/>
    </source>
</evidence>
<evidence type="ECO:0000313" key="4">
    <source>
        <dbReference type="EMBL" id="AEI47307.1"/>
    </source>
</evidence>
<dbReference type="InterPro" id="IPR050300">
    <property type="entry name" value="GDXG_lipolytic_enzyme"/>
</dbReference>
<evidence type="ECO:0000259" key="3">
    <source>
        <dbReference type="Pfam" id="PF20434"/>
    </source>
</evidence>
<dbReference type="RefSeq" id="WP_013926627.1">
    <property type="nucleotide sequence ID" value="NC_015703.1"/>
</dbReference>
<name>A0A7U3ZHG7_RUNSL</name>
<dbReference type="PANTHER" id="PTHR48081">
    <property type="entry name" value="AB HYDROLASE SUPERFAMILY PROTEIN C4A8.06C"/>
    <property type="match status" value="1"/>
</dbReference>
<keyword evidence="1" id="KW-0378">Hydrolase</keyword>
<dbReference type="InterPro" id="IPR049492">
    <property type="entry name" value="BD-FAE-like_dom"/>
</dbReference>
<feature type="domain" description="BD-FAE-like" evidence="3">
    <location>
        <begin position="45"/>
        <end position="247"/>
    </location>
</feature>
<dbReference type="Proteomes" id="UP000000493">
    <property type="component" value="Chromosome"/>
</dbReference>
<reference evidence="4 5" key="2">
    <citation type="journal article" date="2012" name="Stand. Genomic Sci.">
        <title>Complete genome sequence of the aquatic bacterium Runella slithyformis type strain (LSU 4(T)).</title>
        <authorList>
            <person name="Copeland A."/>
            <person name="Zhang X."/>
            <person name="Misra M."/>
            <person name="Lapidus A."/>
            <person name="Nolan M."/>
            <person name="Lucas S."/>
            <person name="Deshpande S."/>
            <person name="Cheng J.F."/>
            <person name="Tapia R."/>
            <person name="Goodwin L.A."/>
            <person name="Pitluck S."/>
            <person name="Liolios K."/>
            <person name="Pagani I."/>
            <person name="Ivanova N."/>
            <person name="Mikhailova N."/>
            <person name="Pati A."/>
            <person name="Chen A."/>
            <person name="Palaniappan K."/>
            <person name="Land M."/>
            <person name="Hauser L."/>
            <person name="Pan C."/>
            <person name="Jeffries C.D."/>
            <person name="Detter J.C."/>
            <person name="Brambilla E.M."/>
            <person name="Rohde M."/>
            <person name="Djao O.D."/>
            <person name="Goker M."/>
            <person name="Sikorski J."/>
            <person name="Tindall B.J."/>
            <person name="Woyke T."/>
            <person name="Bristow J."/>
            <person name="Eisen J.A."/>
            <person name="Markowitz V."/>
            <person name="Hugenholtz P."/>
            <person name="Kyrpides N.C."/>
            <person name="Klenk H.P."/>
            <person name="Mavromatis K."/>
        </authorList>
    </citation>
    <scope>NUCLEOTIDE SEQUENCE [LARGE SCALE GENOMIC DNA]</scope>
    <source>
        <strain evidence="5">ATCC 29530 / DSM 19594 / LMG 11500 / NCIMB 11436 / LSU 4</strain>
    </source>
</reference>